<proteinExistence type="predicted"/>
<reference evidence="1" key="1">
    <citation type="submission" date="2019-08" db="EMBL/GenBank/DDBJ databases">
        <authorList>
            <person name="Kucharzyk K."/>
            <person name="Murdoch R.W."/>
            <person name="Higgins S."/>
            <person name="Loffler F."/>
        </authorList>
    </citation>
    <scope>NUCLEOTIDE SEQUENCE</scope>
</reference>
<name>A0A645AED9_9ZZZZ</name>
<comment type="caution">
    <text evidence="1">The sequence shown here is derived from an EMBL/GenBank/DDBJ whole genome shotgun (WGS) entry which is preliminary data.</text>
</comment>
<accession>A0A645AED9</accession>
<sequence length="92" mass="10738">MGKYKSLLFLQDFIAPFFRFITFSYTVHSEKTDDNLLSNRIKINTTADQKIFGMSLWSMQSTMQIESGDRISILFEEKNVSVRIKCSVSYSY</sequence>
<dbReference type="AlphaFoldDB" id="A0A645AED9"/>
<organism evidence="1">
    <name type="scientific">bioreactor metagenome</name>
    <dbReference type="NCBI Taxonomy" id="1076179"/>
    <lineage>
        <taxon>unclassified sequences</taxon>
        <taxon>metagenomes</taxon>
        <taxon>ecological metagenomes</taxon>
    </lineage>
</organism>
<protein>
    <submittedName>
        <fullName evidence="1">Uncharacterized protein</fullName>
    </submittedName>
</protein>
<evidence type="ECO:0000313" key="1">
    <source>
        <dbReference type="EMBL" id="MPM50651.1"/>
    </source>
</evidence>
<dbReference type="EMBL" id="VSSQ01013061">
    <property type="protein sequence ID" value="MPM50651.1"/>
    <property type="molecule type" value="Genomic_DNA"/>
</dbReference>
<gene>
    <name evidence="1" type="ORF">SDC9_97393</name>
</gene>